<evidence type="ECO:0000256" key="1">
    <source>
        <dbReference type="ARBA" id="ARBA00010894"/>
    </source>
</evidence>
<comment type="similarity">
    <text evidence="1">Belongs to the YggT family.</text>
</comment>
<accession>A0ABW4CLK9</accession>
<reference evidence="4" key="1">
    <citation type="journal article" date="2019" name="Int. J. Syst. Evol. Microbiol.">
        <title>The Global Catalogue of Microorganisms (GCM) 10K type strain sequencing project: providing services to taxonomists for standard genome sequencing and annotation.</title>
        <authorList>
            <consortium name="The Broad Institute Genomics Platform"/>
            <consortium name="The Broad Institute Genome Sequencing Center for Infectious Disease"/>
            <person name="Wu L."/>
            <person name="Ma J."/>
        </authorList>
    </citation>
    <scope>NUCLEOTIDE SEQUENCE [LARGE SCALE GENOMIC DNA]</scope>
    <source>
        <strain evidence="4">CCM 8980</strain>
    </source>
</reference>
<dbReference type="PANTHER" id="PTHR33219:SF14">
    <property type="entry name" value="PROTEIN COFACTOR ASSEMBLY OF COMPLEX C SUBUNIT B CCB3, CHLOROPLASTIC-RELATED"/>
    <property type="match status" value="1"/>
</dbReference>
<dbReference type="InterPro" id="IPR003425">
    <property type="entry name" value="CCB3/YggT"/>
</dbReference>
<protein>
    <submittedName>
        <fullName evidence="3">YggT family protein</fullName>
    </submittedName>
</protein>
<organism evidence="3 4">
    <name type="scientific">Lacticaseibacillus mingshuiensis</name>
    <dbReference type="NCBI Taxonomy" id="2799574"/>
    <lineage>
        <taxon>Bacteria</taxon>
        <taxon>Bacillati</taxon>
        <taxon>Bacillota</taxon>
        <taxon>Bacilli</taxon>
        <taxon>Lactobacillales</taxon>
        <taxon>Lactobacillaceae</taxon>
        <taxon>Lacticaseibacillus</taxon>
    </lineage>
</organism>
<feature type="transmembrane region" description="Helical" evidence="2">
    <location>
        <begin position="58"/>
        <end position="79"/>
    </location>
</feature>
<keyword evidence="2" id="KW-1133">Transmembrane helix</keyword>
<dbReference type="PANTHER" id="PTHR33219">
    <property type="entry name" value="YLMG HOMOLOG PROTEIN 2, CHLOROPLASTIC"/>
    <property type="match status" value="1"/>
</dbReference>
<dbReference type="EMBL" id="JBHTOC010000016">
    <property type="protein sequence ID" value="MFD1430698.1"/>
    <property type="molecule type" value="Genomic_DNA"/>
</dbReference>
<evidence type="ECO:0000313" key="4">
    <source>
        <dbReference type="Proteomes" id="UP001597196"/>
    </source>
</evidence>
<feature type="transmembrane region" description="Helical" evidence="2">
    <location>
        <begin position="7"/>
        <end position="32"/>
    </location>
</feature>
<dbReference type="Proteomes" id="UP001597196">
    <property type="component" value="Unassembled WGS sequence"/>
</dbReference>
<name>A0ABW4CLK9_9LACO</name>
<keyword evidence="2" id="KW-0472">Membrane</keyword>
<sequence>MFQVAHWLYLGLTGVLYIYMLMIAVEALLSWFPGAQDSFVGRWVGKLVDPYVDLFRRFIPPIFGLDLAPVVGFFLLVLVRELIDVLYMNLAIHLV</sequence>
<evidence type="ECO:0000313" key="3">
    <source>
        <dbReference type="EMBL" id="MFD1430698.1"/>
    </source>
</evidence>
<keyword evidence="4" id="KW-1185">Reference proteome</keyword>
<evidence type="ECO:0000256" key="2">
    <source>
        <dbReference type="SAM" id="Phobius"/>
    </source>
</evidence>
<gene>
    <name evidence="3" type="ORF">ACFQ4P_10655</name>
</gene>
<dbReference type="Pfam" id="PF02325">
    <property type="entry name" value="CCB3_YggT"/>
    <property type="match status" value="1"/>
</dbReference>
<comment type="caution">
    <text evidence="3">The sequence shown here is derived from an EMBL/GenBank/DDBJ whole genome shotgun (WGS) entry which is preliminary data.</text>
</comment>
<proteinExistence type="inferred from homology"/>
<keyword evidence="2" id="KW-0812">Transmembrane</keyword>
<dbReference type="RefSeq" id="WP_164510055.1">
    <property type="nucleotide sequence ID" value="NZ_BOLQ01000015.1"/>
</dbReference>